<keyword evidence="1" id="KW-0175">Coiled coil</keyword>
<evidence type="ECO:0000256" key="2">
    <source>
        <dbReference type="SAM" id="MobiDB-lite"/>
    </source>
</evidence>
<keyword evidence="4" id="KW-1185">Reference proteome</keyword>
<gene>
    <name evidence="3" type="ORF">C8035_v006009</name>
</gene>
<feature type="region of interest" description="Disordered" evidence="2">
    <location>
        <begin position="202"/>
        <end position="344"/>
    </location>
</feature>
<organism evidence="3 4">
    <name type="scientific">Colletotrichum spinosum</name>
    <dbReference type="NCBI Taxonomy" id="1347390"/>
    <lineage>
        <taxon>Eukaryota</taxon>
        <taxon>Fungi</taxon>
        <taxon>Dikarya</taxon>
        <taxon>Ascomycota</taxon>
        <taxon>Pezizomycotina</taxon>
        <taxon>Sordariomycetes</taxon>
        <taxon>Hypocreomycetidae</taxon>
        <taxon>Glomerellales</taxon>
        <taxon>Glomerellaceae</taxon>
        <taxon>Colletotrichum</taxon>
        <taxon>Colletotrichum orbiculare species complex</taxon>
    </lineage>
</organism>
<feature type="compositionally biased region" description="Acidic residues" evidence="2">
    <location>
        <begin position="312"/>
        <end position="325"/>
    </location>
</feature>
<evidence type="ECO:0000313" key="3">
    <source>
        <dbReference type="EMBL" id="TDZ32984.1"/>
    </source>
</evidence>
<feature type="coiled-coil region" evidence="1">
    <location>
        <begin position="543"/>
        <end position="584"/>
    </location>
</feature>
<name>A0A4R8QAY1_9PEZI</name>
<feature type="coiled-coil region" evidence="1">
    <location>
        <begin position="627"/>
        <end position="654"/>
    </location>
</feature>
<dbReference type="EMBL" id="QAPG01000070">
    <property type="protein sequence ID" value="TDZ32984.1"/>
    <property type="molecule type" value="Genomic_DNA"/>
</dbReference>
<feature type="compositionally biased region" description="Basic and acidic residues" evidence="2">
    <location>
        <begin position="202"/>
        <end position="214"/>
    </location>
</feature>
<dbReference type="Proteomes" id="UP000295083">
    <property type="component" value="Unassembled WGS sequence"/>
</dbReference>
<accession>A0A4R8QAY1</accession>
<protein>
    <submittedName>
        <fullName evidence="3">Uncharacterized protein</fullName>
    </submittedName>
</protein>
<dbReference type="AlphaFoldDB" id="A0A4R8QAY1"/>
<feature type="compositionally biased region" description="Basic and acidic residues" evidence="2">
    <location>
        <begin position="241"/>
        <end position="255"/>
    </location>
</feature>
<proteinExistence type="predicted"/>
<comment type="caution">
    <text evidence="3">The sequence shown here is derived from an EMBL/GenBank/DDBJ whole genome shotgun (WGS) entry which is preliminary data.</text>
</comment>
<evidence type="ECO:0000313" key="4">
    <source>
        <dbReference type="Proteomes" id="UP000295083"/>
    </source>
</evidence>
<evidence type="ECO:0000256" key="1">
    <source>
        <dbReference type="SAM" id="Coils"/>
    </source>
</evidence>
<sequence length="695" mass="78708">MSKSTPFDPDNRLWFISGVSLGIPPWPNVTQSKAILLNPVHVKRLVQEGYDASAAADRKKRVYLNLVVLFRLVVFCQHLAFDRDAFWEFVRSKWNGACNAKQLEYLVGTYSRRRSVYLENKRILRRHRDILTDLIDAWHQRDPEPSASKWPEPDLLKQEWAAVARRWEEQVKLDYRFLVDESNPPTFGFFTSKRDLSSTFRIKGEGSRARESKSLDPCQTHEPVASPTSSKTTEMAVDELVDTRGRSDQKRKADFEPESSEVLTPSKRSRESYSSPNRGPSTNRGKELLPKRLNQAPTSQDDESKIDNEGNSADDGEVTEPDEDDAVTHVSLSPPHAKSDGVEGKEALNPLQTSSASGSLGSILARHSVGQSSFHFLESKVGEQDHKMNALHERTKLLMESGDLSRDIQKAHNELTVLTASSCQSALEKLDTLTGRLSALAKDVAACRCTAQEIKDLQDERANYYQAQVHEVKQGLVSVVERLDVMERSQQQVGIEEGQAQITSEELIRLDSSLKSIRETLQKTAQDMHDGQKQHEFDLKAHMKQMSESLKAATASIQSLGDEHRDYQQKRQVMETRLTELKSKRSGQQKASENSSDVEQRLITMEDVSQSNTTLIDNCRTLVEATKTNVDQKYGSLENRLALLEQRLKTRTAEQDKIAQQQAARMDRLEAELKRYRTPVTFINAGCEWYQTDTD</sequence>
<reference evidence="3 4" key="1">
    <citation type="submission" date="2018-11" db="EMBL/GenBank/DDBJ databases">
        <title>Genome sequence and assembly of Colletotrichum spinosum.</title>
        <authorList>
            <person name="Gan P."/>
            <person name="Shirasu K."/>
        </authorList>
    </citation>
    <scope>NUCLEOTIDE SEQUENCE [LARGE SCALE GENOMIC DNA]</scope>
    <source>
        <strain evidence="3 4">CBS 515.97</strain>
    </source>
</reference>
<feature type="compositionally biased region" description="Polar residues" evidence="2">
    <location>
        <begin position="272"/>
        <end position="283"/>
    </location>
</feature>